<dbReference type="PROSITE" id="PS50294">
    <property type="entry name" value="WD_REPEATS_REGION"/>
    <property type="match status" value="2"/>
</dbReference>
<feature type="repeat" description="WD" evidence="3">
    <location>
        <begin position="77"/>
        <end position="120"/>
    </location>
</feature>
<evidence type="ECO:0000256" key="2">
    <source>
        <dbReference type="ARBA" id="ARBA00022737"/>
    </source>
</evidence>
<dbReference type="OrthoDB" id="340259at2759"/>
<keyword evidence="1 3" id="KW-0853">WD repeat</keyword>
<keyword evidence="6" id="KW-1185">Reference proteome</keyword>
<keyword evidence="2" id="KW-0677">Repeat</keyword>
<reference evidence="5" key="1">
    <citation type="journal article" date="2021" name="Sci. Rep.">
        <title>Diploid genomic architecture of Nitzschia inconspicua, an elite biomass production diatom.</title>
        <authorList>
            <person name="Oliver A."/>
            <person name="Podell S."/>
            <person name="Pinowska A."/>
            <person name="Traller J.C."/>
            <person name="Smith S.R."/>
            <person name="McClure R."/>
            <person name="Beliaev A."/>
            <person name="Bohutskyi P."/>
            <person name="Hill E.A."/>
            <person name="Rabines A."/>
            <person name="Zheng H."/>
            <person name="Allen L.Z."/>
            <person name="Kuo A."/>
            <person name="Grigoriev I.V."/>
            <person name="Allen A.E."/>
            <person name="Hazlebeck D."/>
            <person name="Allen E.E."/>
        </authorList>
    </citation>
    <scope>NUCLEOTIDE SEQUENCE</scope>
    <source>
        <strain evidence="5">Hildebrandi</strain>
    </source>
</reference>
<dbReference type="PROSITE" id="PS00678">
    <property type="entry name" value="WD_REPEATS_1"/>
    <property type="match status" value="2"/>
</dbReference>
<proteinExistence type="predicted"/>
<evidence type="ECO:0000256" key="3">
    <source>
        <dbReference type="PROSITE-ProRule" id="PRU00221"/>
    </source>
</evidence>
<dbReference type="InterPro" id="IPR040132">
    <property type="entry name" value="Tex1/THOC3"/>
</dbReference>
<comment type="caution">
    <text evidence="5">The sequence shown here is derived from an EMBL/GenBank/DDBJ whole genome shotgun (WGS) entry which is preliminary data.</text>
</comment>
<feature type="compositionally biased region" description="Low complexity" evidence="4">
    <location>
        <begin position="126"/>
        <end position="142"/>
    </location>
</feature>
<dbReference type="GO" id="GO:0000445">
    <property type="term" value="C:THO complex part of transcription export complex"/>
    <property type="evidence" value="ECO:0007669"/>
    <property type="project" value="TreeGrafter"/>
</dbReference>
<dbReference type="AlphaFoldDB" id="A0A9K3LUM8"/>
<evidence type="ECO:0000313" key="6">
    <source>
        <dbReference type="Proteomes" id="UP000693970"/>
    </source>
</evidence>
<accession>A0A9K3LUM8</accession>
<dbReference type="Proteomes" id="UP000693970">
    <property type="component" value="Unassembled WGS sequence"/>
</dbReference>
<dbReference type="InterPro" id="IPR019775">
    <property type="entry name" value="WD40_repeat_CS"/>
</dbReference>
<organism evidence="5 6">
    <name type="scientific">Nitzschia inconspicua</name>
    <dbReference type="NCBI Taxonomy" id="303405"/>
    <lineage>
        <taxon>Eukaryota</taxon>
        <taxon>Sar</taxon>
        <taxon>Stramenopiles</taxon>
        <taxon>Ochrophyta</taxon>
        <taxon>Bacillariophyta</taxon>
        <taxon>Bacillariophyceae</taxon>
        <taxon>Bacillariophycidae</taxon>
        <taxon>Bacillariales</taxon>
        <taxon>Bacillariaceae</taxon>
        <taxon>Nitzschia</taxon>
    </lineage>
</organism>
<feature type="repeat" description="WD" evidence="3">
    <location>
        <begin position="279"/>
        <end position="320"/>
    </location>
</feature>
<feature type="repeat" description="WD" evidence="3">
    <location>
        <begin position="38"/>
        <end position="70"/>
    </location>
</feature>
<feature type="region of interest" description="Disordered" evidence="4">
    <location>
        <begin position="123"/>
        <end position="149"/>
    </location>
</feature>
<dbReference type="GO" id="GO:0006406">
    <property type="term" value="P:mRNA export from nucleus"/>
    <property type="evidence" value="ECO:0007669"/>
    <property type="project" value="InterPro"/>
</dbReference>
<protein>
    <submittedName>
        <fullName evidence="5">WD repeat-containing protein</fullName>
    </submittedName>
</protein>
<name>A0A9K3LUM8_9STRA</name>
<evidence type="ECO:0000256" key="1">
    <source>
        <dbReference type="ARBA" id="ARBA00022574"/>
    </source>
</evidence>
<dbReference type="PANTHER" id="PTHR22839">
    <property type="entry name" value="THO COMPLEX SUBUNIT 3 THO3"/>
    <property type="match status" value="1"/>
</dbReference>
<sequence>MLKRFTVSKSEDRPTNPPLKLISSSLTEVGNQRIYSRSISWNASGSYLAMGSSDRMTRLWTVQDAASSTAAREIVTIAGHGGNVDRVRFHPVQDSLLATASGGDGTVRLWDIRGATSKAVGKLDLSQTSPTTSSQSASTTPITKEKGGANTIQGGVVDIAWSTKPGILAVTDRNGSVHVIDTRKLSATQAFLVPHCGGSKTNKSNSRFSRNSPVLKSFSLRPSFVDACIFSPSTNHLVAATSNDGYGEITLWNWEETDTLTVDEDSDPNKMNTPLKFVYPAHTGPIYSMGFSSDGKRLATGAGDAVVGLWDVSSMACTATMIRCSRFIRSVSFSHDSRLIAVSTEDDVVDIGMSDTGMFVGNVPLSGGRSRTGGGPAGADEIAFHPKSLLLACARCDSVVHPPLTIVKLKTEAI</sequence>
<dbReference type="SMART" id="SM00320">
    <property type="entry name" value="WD40"/>
    <property type="match status" value="6"/>
</dbReference>
<evidence type="ECO:0000256" key="4">
    <source>
        <dbReference type="SAM" id="MobiDB-lite"/>
    </source>
</evidence>
<dbReference type="InterPro" id="IPR001680">
    <property type="entry name" value="WD40_rpt"/>
</dbReference>
<dbReference type="PROSITE" id="PS50082">
    <property type="entry name" value="WD_REPEATS_2"/>
    <property type="match status" value="3"/>
</dbReference>
<gene>
    <name evidence="5" type="ORF">IV203_031310</name>
</gene>
<evidence type="ECO:0000313" key="5">
    <source>
        <dbReference type="EMBL" id="KAG7368567.1"/>
    </source>
</evidence>
<dbReference type="Pfam" id="PF00400">
    <property type="entry name" value="WD40"/>
    <property type="match status" value="3"/>
</dbReference>
<dbReference type="PANTHER" id="PTHR22839:SF0">
    <property type="entry name" value="THO COMPLEX SUBUNIT 3"/>
    <property type="match status" value="1"/>
</dbReference>
<dbReference type="EMBL" id="JAGRRH010000006">
    <property type="protein sequence ID" value="KAG7368567.1"/>
    <property type="molecule type" value="Genomic_DNA"/>
</dbReference>
<reference evidence="5" key="2">
    <citation type="submission" date="2021-04" db="EMBL/GenBank/DDBJ databases">
        <authorList>
            <person name="Podell S."/>
        </authorList>
    </citation>
    <scope>NUCLEOTIDE SEQUENCE</scope>
    <source>
        <strain evidence="5">Hildebrandi</strain>
    </source>
</reference>